<dbReference type="AlphaFoldDB" id="A0A1X2GSV5"/>
<dbReference type="SUPFAM" id="SSF50729">
    <property type="entry name" value="PH domain-like"/>
    <property type="match status" value="1"/>
</dbReference>
<dbReference type="OrthoDB" id="2412252at2759"/>
<feature type="region of interest" description="Disordered" evidence="1">
    <location>
        <begin position="173"/>
        <end position="198"/>
    </location>
</feature>
<protein>
    <recommendedName>
        <fullName evidence="4">PH domain-containing protein</fullName>
    </recommendedName>
</protein>
<proteinExistence type="predicted"/>
<evidence type="ECO:0000313" key="2">
    <source>
        <dbReference type="EMBL" id="ORX60541.1"/>
    </source>
</evidence>
<feature type="region of interest" description="Disordered" evidence="1">
    <location>
        <begin position="210"/>
        <end position="252"/>
    </location>
</feature>
<reference evidence="2 3" key="1">
    <citation type="submission" date="2016-07" db="EMBL/GenBank/DDBJ databases">
        <title>Pervasive Adenine N6-methylation of Active Genes in Fungi.</title>
        <authorList>
            <consortium name="DOE Joint Genome Institute"/>
            <person name="Mondo S.J."/>
            <person name="Dannebaum R.O."/>
            <person name="Kuo R.C."/>
            <person name="Labutti K."/>
            <person name="Haridas S."/>
            <person name="Kuo A."/>
            <person name="Salamov A."/>
            <person name="Ahrendt S.R."/>
            <person name="Lipzen A."/>
            <person name="Sullivan W."/>
            <person name="Andreopoulos W.B."/>
            <person name="Clum A."/>
            <person name="Lindquist E."/>
            <person name="Daum C."/>
            <person name="Ramamoorthy G.K."/>
            <person name="Gryganskyi A."/>
            <person name="Culley D."/>
            <person name="Magnuson J.K."/>
            <person name="James T.Y."/>
            <person name="O'Malley M.A."/>
            <person name="Stajich J.E."/>
            <person name="Spatafora J.W."/>
            <person name="Visel A."/>
            <person name="Grigoriev I.V."/>
        </authorList>
    </citation>
    <scope>NUCLEOTIDE SEQUENCE [LARGE SCALE GENOMIC DNA]</scope>
    <source>
        <strain evidence="2 3">NRRL 3301</strain>
    </source>
</reference>
<evidence type="ECO:0000256" key="1">
    <source>
        <dbReference type="SAM" id="MobiDB-lite"/>
    </source>
</evidence>
<dbReference type="Proteomes" id="UP000242146">
    <property type="component" value="Unassembled WGS sequence"/>
</dbReference>
<gene>
    <name evidence="2" type="ORF">DM01DRAFT_1332688</name>
</gene>
<comment type="caution">
    <text evidence="2">The sequence shown here is derived from an EMBL/GenBank/DDBJ whole genome shotgun (WGS) entry which is preliminary data.</text>
</comment>
<keyword evidence="3" id="KW-1185">Reference proteome</keyword>
<organism evidence="2 3">
    <name type="scientific">Hesseltinella vesiculosa</name>
    <dbReference type="NCBI Taxonomy" id="101127"/>
    <lineage>
        <taxon>Eukaryota</taxon>
        <taxon>Fungi</taxon>
        <taxon>Fungi incertae sedis</taxon>
        <taxon>Mucoromycota</taxon>
        <taxon>Mucoromycotina</taxon>
        <taxon>Mucoromycetes</taxon>
        <taxon>Mucorales</taxon>
        <taxon>Cunninghamellaceae</taxon>
        <taxon>Hesseltinella</taxon>
    </lineage>
</organism>
<accession>A0A1X2GSV5</accession>
<evidence type="ECO:0008006" key="4">
    <source>
        <dbReference type="Google" id="ProtNLM"/>
    </source>
</evidence>
<feature type="compositionally biased region" description="Pro residues" evidence="1">
    <location>
        <begin position="219"/>
        <end position="236"/>
    </location>
</feature>
<dbReference type="EMBL" id="MCGT01000004">
    <property type="protein sequence ID" value="ORX60541.1"/>
    <property type="molecule type" value="Genomic_DNA"/>
</dbReference>
<sequence length="522" mass="59125">MFRFSKNQDLDHSGEIPANIPVYEGELYYYTADGKWKQHLFRFDGVSLFCLGQRKIKLPYKMPIDVTDHQQPTSHHSLTSPLLATPKKSYSESTRTAAIATHYQLPVWSLQLAHVKAISVLTTKDKTPCCSLRTDDATHILKASKKKELDRWLFVLTKAWQWTRLTLNLPNGPTPAAATPPPLAMPPTTTNNPSFYRPSLQERAPFYQTYTPPTSFERAPPPLSVHRPPPTPPPHRYPTLQSSAPKDRHPPSLQVLSTEKEKWINEWRACLEPMDAEASQLKRHTIGVPPASGELPLNDVQDATLLLSPPWIKPLVKKKRSDEIKNWMNTSHRSSLEEPTDLHKPLSHHEPTIPNVNAQDELNIQFFQDVATTEPTNETRLSQESFHFHESTKAKSVHIITTPPPLTLTARYPESSHLSPQPTLSPEDPLVTPSADGYSPLRALSKMETRHEVYQHYIDQQRIKMSPWSPPLTTSHDHPKNGVISPAVPRFHAPQALVDTSHSPIFLKHDLDLSLRLNDQPI</sequence>
<name>A0A1X2GSV5_9FUNG</name>
<evidence type="ECO:0000313" key="3">
    <source>
        <dbReference type="Proteomes" id="UP000242146"/>
    </source>
</evidence>